<evidence type="ECO:0000256" key="6">
    <source>
        <dbReference type="SAM" id="MobiDB-lite"/>
    </source>
</evidence>
<dbReference type="InterPro" id="IPR031984">
    <property type="entry name" value="SLC3A2_N"/>
</dbReference>
<comment type="catalytic activity">
    <reaction evidence="1">
        <text>Hydrolysis of terminal, non-reducing (1-&gt;4)-linked alpha-D-glucose residues with release of alpha-D-glucose.</text>
        <dbReference type="EC" id="3.2.1.20"/>
    </reaction>
</comment>
<dbReference type="GO" id="GO:0015823">
    <property type="term" value="P:phenylalanine transport"/>
    <property type="evidence" value="ECO:0007669"/>
    <property type="project" value="TreeGrafter"/>
</dbReference>
<dbReference type="Gene3D" id="3.20.20.80">
    <property type="entry name" value="Glycosidases"/>
    <property type="match status" value="1"/>
</dbReference>
<feature type="transmembrane region" description="Helical" evidence="7">
    <location>
        <begin position="127"/>
        <end position="151"/>
    </location>
</feature>
<dbReference type="PANTHER" id="PTHR46673">
    <property type="entry name" value="4F2 CELL-SURFACE ANTIGEN HEAVY CHAIN"/>
    <property type="match status" value="1"/>
</dbReference>
<dbReference type="SUPFAM" id="SSF51445">
    <property type="entry name" value="(Trans)glycosidases"/>
    <property type="match status" value="1"/>
</dbReference>
<evidence type="ECO:0000313" key="9">
    <source>
        <dbReference type="EMBL" id="CAG5106834.1"/>
    </source>
</evidence>
<feature type="region of interest" description="Disordered" evidence="6">
    <location>
        <begin position="1"/>
        <end position="57"/>
    </location>
</feature>
<dbReference type="PANTHER" id="PTHR46673:SF1">
    <property type="entry name" value="4F2 CELL-SURFACE ANTIGEN HEAVY CHAIN"/>
    <property type="match status" value="1"/>
</dbReference>
<evidence type="ECO:0000259" key="8">
    <source>
        <dbReference type="SMART" id="SM00642"/>
    </source>
</evidence>
<dbReference type="AlphaFoldDB" id="A0A8J2HQ98"/>
<organism evidence="9 10">
    <name type="scientific">Cotesia congregata</name>
    <name type="common">Parasitoid wasp</name>
    <name type="synonym">Apanteles congregatus</name>
    <dbReference type="NCBI Taxonomy" id="51543"/>
    <lineage>
        <taxon>Eukaryota</taxon>
        <taxon>Metazoa</taxon>
        <taxon>Ecdysozoa</taxon>
        <taxon>Arthropoda</taxon>
        <taxon>Hexapoda</taxon>
        <taxon>Insecta</taxon>
        <taxon>Pterygota</taxon>
        <taxon>Neoptera</taxon>
        <taxon>Endopterygota</taxon>
        <taxon>Hymenoptera</taxon>
        <taxon>Apocrita</taxon>
        <taxon>Ichneumonoidea</taxon>
        <taxon>Braconidae</taxon>
        <taxon>Microgastrinae</taxon>
        <taxon>Cotesia</taxon>
    </lineage>
</organism>
<dbReference type="Gene3D" id="3.90.400.10">
    <property type="entry name" value="Oligo-1,6-glucosidase, Domain 2"/>
    <property type="match status" value="1"/>
</dbReference>
<dbReference type="Pfam" id="PF16028">
    <property type="entry name" value="SLC3A2_N"/>
    <property type="match status" value="1"/>
</dbReference>
<comment type="similarity">
    <text evidence="2">Belongs to the glycosyl hydrolase 13 family.</text>
</comment>
<dbReference type="GO" id="GO:0015180">
    <property type="term" value="F:L-alanine transmembrane transporter activity"/>
    <property type="evidence" value="ECO:0007669"/>
    <property type="project" value="TreeGrafter"/>
</dbReference>
<dbReference type="GO" id="GO:0005975">
    <property type="term" value="P:carbohydrate metabolic process"/>
    <property type="evidence" value="ECO:0007669"/>
    <property type="project" value="InterPro"/>
</dbReference>
<dbReference type="GO" id="GO:1904273">
    <property type="term" value="P:L-alanine import across plasma membrane"/>
    <property type="evidence" value="ECO:0007669"/>
    <property type="project" value="TreeGrafter"/>
</dbReference>
<evidence type="ECO:0000256" key="4">
    <source>
        <dbReference type="ARBA" id="ARBA00023180"/>
    </source>
</evidence>
<dbReference type="EC" id="3.2.1.20" evidence="3"/>
<protein>
    <recommendedName>
        <fullName evidence="3">alpha-glucosidase</fullName>
        <ecNumber evidence="3">3.2.1.20</ecNumber>
    </recommendedName>
</protein>
<proteinExistence type="inferred from homology"/>
<feature type="compositionally biased region" description="Polar residues" evidence="6">
    <location>
        <begin position="13"/>
        <end position="22"/>
    </location>
</feature>
<keyword evidence="7" id="KW-0812">Transmembrane</keyword>
<dbReference type="SMART" id="SM00642">
    <property type="entry name" value="Aamy"/>
    <property type="match status" value="1"/>
</dbReference>
<feature type="domain" description="Glycosyl hydrolase family 13 catalytic" evidence="8">
    <location>
        <begin position="175"/>
        <end position="525"/>
    </location>
</feature>
<dbReference type="GO" id="GO:1903801">
    <property type="term" value="P:L-leucine import across plasma membrane"/>
    <property type="evidence" value="ECO:0007669"/>
    <property type="project" value="TreeGrafter"/>
</dbReference>
<keyword evidence="5" id="KW-0378">Hydrolase</keyword>
<sequence>MERGKLNLESAPEVNNTTNGSVATYKALPEDSAVVDSKLDKTNSSTTPTVTMGKNDAEGEVGDGANEKMLNEQSNVEPTKNASEVIFISENGDAKIDMKQVKKQVAGLSKEELMMYADDPFWVKLRWMLFAAFWLLWIAMLLGAVAIIVLAPKCQAPTPKKWWEKSPIVQLEPEDVSGKLFEDVESILDQLKQEHVQVISLSSFLKGGSSATEDFIDIDPRVGNVNFVKKLVDSANTREINVVLEFDPNQSSMKHEWFEKSARREEPYTDYYVWADGKIDSEGKVLKPSNWLSVYNGKAWKWHDIRQQYYLHQFNESTPDLNFNNTKVIEEFNNIFKFWLDIGIKGFRLGNTRYLIEDPDRRDEQRGYQVVIDEDDYNYLSHARTKDHVDNTKVIKQWRDNINTNESNKDVLFTMSDDVKNDTLTIFNENRRVIDLPQNSQFFREADASISAQALKTDISSWISSVNVSWPGWDINGKKPLRSRMNPDIADSIILMSLLLPGTPILKLNDVLPAKKHFSTLAALRYEDQFLYGNFSSHVINETVFAYVRVRSGLPGYLVAYQSSDQDIVIDISGLDTIPADLNVIAYSANYAGNSTDVPAQYPSDKIPLSKKSTLVLSFVPEKKN</sequence>
<keyword evidence="7" id="KW-0472">Membrane</keyword>
<evidence type="ECO:0000256" key="7">
    <source>
        <dbReference type="SAM" id="Phobius"/>
    </source>
</evidence>
<dbReference type="InterPro" id="IPR006047">
    <property type="entry name" value="GH13_cat_dom"/>
</dbReference>
<keyword evidence="5" id="KW-0326">Glycosidase</keyword>
<dbReference type="InterPro" id="IPR042280">
    <property type="entry name" value="SLC3A2"/>
</dbReference>
<evidence type="ECO:0000256" key="2">
    <source>
        <dbReference type="ARBA" id="ARBA00008061"/>
    </source>
</evidence>
<feature type="compositionally biased region" description="Polar residues" evidence="6">
    <location>
        <begin position="42"/>
        <end position="52"/>
    </location>
</feature>
<dbReference type="GO" id="GO:0015173">
    <property type="term" value="F:aromatic amino acid transmembrane transporter activity"/>
    <property type="evidence" value="ECO:0007669"/>
    <property type="project" value="TreeGrafter"/>
</dbReference>
<dbReference type="GO" id="GO:0015190">
    <property type="term" value="F:L-leucine transmembrane transporter activity"/>
    <property type="evidence" value="ECO:0007669"/>
    <property type="project" value="TreeGrafter"/>
</dbReference>
<comment type="caution">
    <text evidence="9">The sequence shown here is derived from an EMBL/GenBank/DDBJ whole genome shotgun (WGS) entry which is preliminary data.</text>
</comment>
<dbReference type="GO" id="GO:0004558">
    <property type="term" value="F:alpha-1,4-glucosidase activity"/>
    <property type="evidence" value="ECO:0007669"/>
    <property type="project" value="UniProtKB-EC"/>
</dbReference>
<evidence type="ECO:0000256" key="1">
    <source>
        <dbReference type="ARBA" id="ARBA00001657"/>
    </source>
</evidence>
<dbReference type="GO" id="GO:0016324">
    <property type="term" value="C:apical plasma membrane"/>
    <property type="evidence" value="ECO:0007669"/>
    <property type="project" value="TreeGrafter"/>
</dbReference>
<reference evidence="9" key="1">
    <citation type="submission" date="2021-04" db="EMBL/GenBank/DDBJ databases">
        <authorList>
            <person name="Chebbi M.A.C M."/>
        </authorList>
    </citation>
    <scope>NUCLEOTIDE SEQUENCE</scope>
</reference>
<dbReference type="InterPro" id="IPR045857">
    <property type="entry name" value="O16G_dom_2"/>
</dbReference>
<dbReference type="OrthoDB" id="204980at2759"/>
<evidence type="ECO:0000256" key="5">
    <source>
        <dbReference type="ARBA" id="ARBA00023295"/>
    </source>
</evidence>
<evidence type="ECO:0000313" key="10">
    <source>
        <dbReference type="Proteomes" id="UP000786811"/>
    </source>
</evidence>
<dbReference type="InterPro" id="IPR017853">
    <property type="entry name" value="GH"/>
</dbReference>
<dbReference type="EMBL" id="CAJNRD030001124">
    <property type="protein sequence ID" value="CAG5106834.1"/>
    <property type="molecule type" value="Genomic_DNA"/>
</dbReference>
<accession>A0A8J2HQ98</accession>
<name>A0A8J2HQ98_COTCN</name>
<dbReference type="FunFam" id="3.90.400.10:FF:000001">
    <property type="entry name" value="Maltase A3, isoform A"/>
    <property type="match status" value="1"/>
</dbReference>
<keyword evidence="7" id="KW-1133">Transmembrane helix</keyword>
<keyword evidence="10" id="KW-1185">Reference proteome</keyword>
<dbReference type="Pfam" id="PF00128">
    <property type="entry name" value="Alpha-amylase"/>
    <property type="match status" value="1"/>
</dbReference>
<dbReference type="Proteomes" id="UP000786811">
    <property type="component" value="Unassembled WGS sequence"/>
</dbReference>
<gene>
    <name evidence="9" type="ORF">HICCMSTLAB_LOCUS12458</name>
</gene>
<evidence type="ECO:0000256" key="3">
    <source>
        <dbReference type="ARBA" id="ARBA00012741"/>
    </source>
</evidence>
<dbReference type="GO" id="GO:0016323">
    <property type="term" value="C:basolateral plasma membrane"/>
    <property type="evidence" value="ECO:0007669"/>
    <property type="project" value="TreeGrafter"/>
</dbReference>
<keyword evidence="4" id="KW-0325">Glycoprotein</keyword>